<reference evidence="1" key="2">
    <citation type="submission" date="2023-03" db="EMBL/GenBank/DDBJ databases">
        <authorList>
            <person name="Zhang Z."/>
        </authorList>
    </citation>
    <scope>NUCLEOTIDE SEQUENCE</scope>
    <source>
        <strain evidence="1">DSA</strain>
    </source>
</reference>
<keyword evidence="2" id="KW-1185">Reference proteome</keyword>
<sequence>MALYLDIDLDYFVAPIMKESFLNHRPLKGENFSYADPSKLFNILKARGIALGQKRFMFSNHMQSHLRWWLNKSTDNVIIHIDAHSDLYGNSKPDLITLKQLGCQNYLWHSIREDLVSELYWVFPDGSIDLDTLRVPGKIFTPEQVGEISIKNDTLHIELICLLPGGRKKIIPYHILPAEKLPIFDQTAEIITVATSPEFYPSEADCLISMVGKYLEVDPKILANLLTQHSEMPSRFDK</sequence>
<dbReference type="RefSeq" id="WP_304544486.1">
    <property type="nucleotide sequence ID" value="NZ_JARPTC010000021.1"/>
</dbReference>
<dbReference type="Proteomes" id="UP001172911">
    <property type="component" value="Unassembled WGS sequence"/>
</dbReference>
<dbReference type="AlphaFoldDB" id="A0AAW7ZGK3"/>
<reference evidence="1" key="1">
    <citation type="journal article" date="2023" name="J. Hazard. Mater.">
        <title>Anaerobic biodegradation of pyrene and benzo[a]pyrene by a new sulfate-reducing Desulforamulus aquiferis strain DSA.</title>
        <authorList>
            <person name="Zhang Z."/>
            <person name="Sun J."/>
            <person name="Gong X."/>
            <person name="Wang C."/>
            <person name="Wang H."/>
        </authorList>
    </citation>
    <scope>NUCLEOTIDE SEQUENCE</scope>
    <source>
        <strain evidence="1">DSA</strain>
    </source>
</reference>
<accession>A0AAW7ZGK3</accession>
<evidence type="ECO:0000313" key="1">
    <source>
        <dbReference type="EMBL" id="MDO7788502.1"/>
    </source>
</evidence>
<organism evidence="1 2">
    <name type="scientific">Desulforamulus aquiferis</name>
    <dbReference type="NCBI Taxonomy" id="1397668"/>
    <lineage>
        <taxon>Bacteria</taxon>
        <taxon>Bacillati</taxon>
        <taxon>Bacillota</taxon>
        <taxon>Clostridia</taxon>
        <taxon>Eubacteriales</taxon>
        <taxon>Peptococcaceae</taxon>
        <taxon>Desulforamulus</taxon>
    </lineage>
</organism>
<protein>
    <recommendedName>
        <fullName evidence="3">Agmatinase</fullName>
    </recommendedName>
</protein>
<name>A0AAW7ZGK3_9FIRM</name>
<evidence type="ECO:0000313" key="2">
    <source>
        <dbReference type="Proteomes" id="UP001172911"/>
    </source>
</evidence>
<evidence type="ECO:0008006" key="3">
    <source>
        <dbReference type="Google" id="ProtNLM"/>
    </source>
</evidence>
<gene>
    <name evidence="1" type="ORF">P6N53_14835</name>
</gene>
<dbReference type="EMBL" id="JARPTC010000021">
    <property type="protein sequence ID" value="MDO7788502.1"/>
    <property type="molecule type" value="Genomic_DNA"/>
</dbReference>
<comment type="caution">
    <text evidence="1">The sequence shown here is derived from an EMBL/GenBank/DDBJ whole genome shotgun (WGS) entry which is preliminary data.</text>
</comment>
<proteinExistence type="predicted"/>